<proteinExistence type="predicted"/>
<name>A0AA35W2X5_GEOBA</name>
<gene>
    <name evidence="1" type="ORF">GBAR_LOCUS4294</name>
</gene>
<organism evidence="1 2">
    <name type="scientific">Geodia barretti</name>
    <name type="common">Barrett's horny sponge</name>
    <dbReference type="NCBI Taxonomy" id="519541"/>
    <lineage>
        <taxon>Eukaryota</taxon>
        <taxon>Metazoa</taxon>
        <taxon>Porifera</taxon>
        <taxon>Demospongiae</taxon>
        <taxon>Heteroscleromorpha</taxon>
        <taxon>Tetractinellida</taxon>
        <taxon>Astrophorina</taxon>
        <taxon>Geodiidae</taxon>
        <taxon>Geodia</taxon>
    </lineage>
</organism>
<dbReference type="Proteomes" id="UP001174909">
    <property type="component" value="Unassembled WGS sequence"/>
</dbReference>
<keyword evidence="2" id="KW-1185">Reference proteome</keyword>
<accession>A0AA35W2X5</accession>
<dbReference type="AlphaFoldDB" id="A0AA35W2X5"/>
<evidence type="ECO:0000313" key="2">
    <source>
        <dbReference type="Proteomes" id="UP001174909"/>
    </source>
</evidence>
<reference evidence="1" key="1">
    <citation type="submission" date="2023-03" db="EMBL/GenBank/DDBJ databases">
        <authorList>
            <person name="Steffen K."/>
            <person name="Cardenas P."/>
        </authorList>
    </citation>
    <scope>NUCLEOTIDE SEQUENCE</scope>
</reference>
<protein>
    <submittedName>
        <fullName evidence="1">Exportin-4</fullName>
    </submittedName>
</protein>
<dbReference type="EMBL" id="CASHTH010000617">
    <property type="protein sequence ID" value="CAI8005529.1"/>
    <property type="molecule type" value="Genomic_DNA"/>
</dbReference>
<comment type="caution">
    <text evidence="1">The sequence shown here is derived from an EMBL/GenBank/DDBJ whole genome shotgun (WGS) entry which is preliminary data.</text>
</comment>
<sequence>MVEKTFISGGLIDILSPQLSSTLVWCLSHVTHPYVHLTEDSYDQVSLPLLSVFGKDAPSSQWLCVFLLDKVTFNLSVWSMEESVAVDTVALLGTLVKNTDRQGEENKLDRKVRLRYH</sequence>
<evidence type="ECO:0000313" key="1">
    <source>
        <dbReference type="EMBL" id="CAI8005529.1"/>
    </source>
</evidence>